<dbReference type="Gene3D" id="3.40.50.720">
    <property type="entry name" value="NAD(P)-binding Rossmann-like Domain"/>
    <property type="match status" value="1"/>
</dbReference>
<evidence type="ECO:0000313" key="4">
    <source>
        <dbReference type="Proteomes" id="UP000095651"/>
    </source>
</evidence>
<dbReference type="Pfam" id="PF01408">
    <property type="entry name" value="GFO_IDH_MocA"/>
    <property type="match status" value="1"/>
</dbReference>
<accession>A0A174FB83</accession>
<organism evidence="3 4">
    <name type="scientific">Hungatella hathewayi</name>
    <dbReference type="NCBI Taxonomy" id="154046"/>
    <lineage>
        <taxon>Bacteria</taxon>
        <taxon>Bacillati</taxon>
        <taxon>Bacillota</taxon>
        <taxon>Clostridia</taxon>
        <taxon>Lachnospirales</taxon>
        <taxon>Lachnospiraceae</taxon>
        <taxon>Hungatella</taxon>
    </lineage>
</organism>
<feature type="domain" description="GFO/IDH/MocA-like oxidoreductase" evidence="2">
    <location>
        <begin position="131"/>
        <end position="255"/>
    </location>
</feature>
<dbReference type="RefSeq" id="WP_055656178.1">
    <property type="nucleotide sequence ID" value="NZ_CABIXC010000007.1"/>
</dbReference>
<dbReference type="Gene3D" id="3.30.360.10">
    <property type="entry name" value="Dihydrodipicolinate Reductase, domain 2"/>
    <property type="match status" value="1"/>
</dbReference>
<keyword evidence="3" id="KW-0560">Oxidoreductase</keyword>
<evidence type="ECO:0000259" key="2">
    <source>
        <dbReference type="Pfam" id="PF22725"/>
    </source>
</evidence>
<protein>
    <submittedName>
        <fullName evidence="3">Oxidoreductase domain-containing protein</fullName>
        <ecNumber evidence="3">1.-.-.-</ecNumber>
    </submittedName>
</protein>
<dbReference type="PANTHER" id="PTHR43249">
    <property type="entry name" value="UDP-N-ACETYL-2-AMINO-2-DEOXY-D-GLUCURONATE OXIDASE"/>
    <property type="match status" value="1"/>
</dbReference>
<dbReference type="InterPro" id="IPR000683">
    <property type="entry name" value="Gfo/Idh/MocA-like_OxRdtase_N"/>
</dbReference>
<evidence type="ECO:0000259" key="1">
    <source>
        <dbReference type="Pfam" id="PF01408"/>
    </source>
</evidence>
<dbReference type="GO" id="GO:0000166">
    <property type="term" value="F:nucleotide binding"/>
    <property type="evidence" value="ECO:0007669"/>
    <property type="project" value="InterPro"/>
</dbReference>
<name>A0A174FB83_9FIRM</name>
<dbReference type="PANTHER" id="PTHR43249:SF1">
    <property type="entry name" value="D-GLUCOSIDE 3-DEHYDROGENASE"/>
    <property type="match status" value="1"/>
</dbReference>
<dbReference type="Proteomes" id="UP000095651">
    <property type="component" value="Unassembled WGS sequence"/>
</dbReference>
<dbReference type="InterPro" id="IPR052515">
    <property type="entry name" value="Gfo/Idh/MocA_Oxidoreductase"/>
</dbReference>
<dbReference type="EMBL" id="CYZE01000007">
    <property type="protein sequence ID" value="CUO47021.1"/>
    <property type="molecule type" value="Genomic_DNA"/>
</dbReference>
<sequence>MEKIKAGIIGCGRISSVYQAAFENMKDEVELAFVVDKDVCRARKLAAAFPGCGYSDKLEDLLKQPLSVVHVLTPHYLHKEHAVACLDAGFHVLTEKPVALTTEDADAMIRAADRNGRQLGVIFQNRYIEGIQEVKKLIEQGEFGRITGAFSTLNWWRPPSYYECDWKGSWEKEGGGVVIDQAIHSLDLVRYLMGCEPVKVKGHIDRRILTNIEVEDVADAAITFENGAVYSFFACNYYTSNSPIRVEISGENGTALLTQNEVLIQLKGQEPRTIYPSVGPDVKGEAYWGNYHEIQLRDFYRCLREGRPVPTDPEDAKRTLGLVLDIYRSSREDREIITERQAVERQAAER</sequence>
<dbReference type="SUPFAM" id="SSF55347">
    <property type="entry name" value="Glyceraldehyde-3-phosphate dehydrogenase-like, C-terminal domain"/>
    <property type="match status" value="1"/>
</dbReference>
<evidence type="ECO:0000313" key="3">
    <source>
        <dbReference type="EMBL" id="CUO47021.1"/>
    </source>
</evidence>
<dbReference type="Pfam" id="PF22725">
    <property type="entry name" value="GFO_IDH_MocA_C3"/>
    <property type="match status" value="1"/>
</dbReference>
<proteinExistence type="predicted"/>
<dbReference type="InterPro" id="IPR036291">
    <property type="entry name" value="NAD(P)-bd_dom_sf"/>
</dbReference>
<dbReference type="InterPro" id="IPR055170">
    <property type="entry name" value="GFO_IDH_MocA-like_dom"/>
</dbReference>
<gene>
    <name evidence="3" type="primary">yvaA_1</name>
    <name evidence="3" type="ORF">ERS852407_02905</name>
</gene>
<dbReference type="GO" id="GO:0016491">
    <property type="term" value="F:oxidoreductase activity"/>
    <property type="evidence" value="ECO:0007669"/>
    <property type="project" value="UniProtKB-KW"/>
</dbReference>
<dbReference type="EC" id="1.-.-.-" evidence="3"/>
<feature type="domain" description="Gfo/Idh/MocA-like oxidoreductase N-terminal" evidence="1">
    <location>
        <begin position="4"/>
        <end position="122"/>
    </location>
</feature>
<dbReference type="AlphaFoldDB" id="A0A174FB83"/>
<reference evidence="3 4" key="1">
    <citation type="submission" date="2015-09" db="EMBL/GenBank/DDBJ databases">
        <authorList>
            <consortium name="Pathogen Informatics"/>
        </authorList>
    </citation>
    <scope>NUCLEOTIDE SEQUENCE [LARGE SCALE GENOMIC DNA]</scope>
    <source>
        <strain evidence="3 4">2789STDY5608850</strain>
    </source>
</reference>
<dbReference type="SUPFAM" id="SSF51735">
    <property type="entry name" value="NAD(P)-binding Rossmann-fold domains"/>
    <property type="match status" value="1"/>
</dbReference>